<dbReference type="PANTHER" id="PTHR38444">
    <property type="entry name" value="ENTEROBACTIN BIOSYNTHESIS PROTEIN YBDZ"/>
    <property type="match status" value="1"/>
</dbReference>
<feature type="region of interest" description="Disordered" evidence="1">
    <location>
        <begin position="1"/>
        <end position="22"/>
    </location>
</feature>
<dbReference type="SMART" id="SM00923">
    <property type="entry name" value="MbtH"/>
    <property type="match status" value="1"/>
</dbReference>
<dbReference type="Pfam" id="PF03621">
    <property type="entry name" value="MbtH"/>
    <property type="match status" value="1"/>
</dbReference>
<evidence type="ECO:0000259" key="2">
    <source>
        <dbReference type="SMART" id="SM00923"/>
    </source>
</evidence>
<organism evidence="3 4">
    <name type="scientific">Sphaerisporangium flaviroseum</name>
    <dbReference type="NCBI Taxonomy" id="509199"/>
    <lineage>
        <taxon>Bacteria</taxon>
        <taxon>Bacillati</taxon>
        <taxon>Actinomycetota</taxon>
        <taxon>Actinomycetes</taxon>
        <taxon>Streptosporangiales</taxon>
        <taxon>Streptosporangiaceae</taxon>
        <taxon>Sphaerisporangium</taxon>
    </lineage>
</organism>
<reference evidence="4" key="1">
    <citation type="journal article" date="2019" name="Int. J. Syst. Evol. Microbiol.">
        <title>The Global Catalogue of Microorganisms (GCM) 10K type strain sequencing project: providing services to taxonomists for standard genome sequencing and annotation.</title>
        <authorList>
            <consortium name="The Broad Institute Genomics Platform"/>
            <consortium name="The Broad Institute Genome Sequencing Center for Infectious Disease"/>
            <person name="Wu L."/>
            <person name="Ma J."/>
        </authorList>
    </citation>
    <scope>NUCLEOTIDE SEQUENCE [LARGE SCALE GENOMIC DNA]</scope>
    <source>
        <strain evidence="4">JCM 16908</strain>
    </source>
</reference>
<dbReference type="Gene3D" id="3.90.820.10">
    <property type="entry name" value="Structural Genomics, Unknown Function 30-nov-00 1gh9 Mol_id"/>
    <property type="match status" value="1"/>
</dbReference>
<sequence length="85" mass="9804">MSGTRTEAHERPATPTRTERRRCDMNQVVVNDEDQYSLWPLDRRLPAGWRAEGFTGSEQECLSHIDEVWTDMRPRTARLGEDGTA</sequence>
<evidence type="ECO:0000313" key="3">
    <source>
        <dbReference type="EMBL" id="GAA3830955.1"/>
    </source>
</evidence>
<comment type="caution">
    <text evidence="3">The sequence shown here is derived from an EMBL/GenBank/DDBJ whole genome shotgun (WGS) entry which is preliminary data.</text>
</comment>
<feature type="domain" description="MbtH-like" evidence="2">
    <location>
        <begin position="17"/>
        <end position="67"/>
    </location>
</feature>
<keyword evidence="4" id="KW-1185">Reference proteome</keyword>
<dbReference type="EMBL" id="BAAAZR010000028">
    <property type="protein sequence ID" value="GAA3830955.1"/>
    <property type="molecule type" value="Genomic_DNA"/>
</dbReference>
<dbReference type="InterPro" id="IPR005153">
    <property type="entry name" value="MbtH-like_dom"/>
</dbReference>
<protein>
    <recommendedName>
        <fullName evidence="2">MbtH-like domain-containing protein</fullName>
    </recommendedName>
</protein>
<dbReference type="SUPFAM" id="SSF160582">
    <property type="entry name" value="MbtH-like"/>
    <property type="match status" value="1"/>
</dbReference>
<gene>
    <name evidence="3" type="ORF">GCM10022226_59830</name>
</gene>
<name>A0ABP7IZJ8_9ACTN</name>
<accession>A0ABP7IZJ8</accession>
<dbReference type="PANTHER" id="PTHR38444:SF1">
    <property type="entry name" value="ENTEROBACTIN BIOSYNTHESIS PROTEIN YBDZ"/>
    <property type="match status" value="1"/>
</dbReference>
<dbReference type="InterPro" id="IPR037407">
    <property type="entry name" value="MLP_fam"/>
</dbReference>
<evidence type="ECO:0000313" key="4">
    <source>
        <dbReference type="Proteomes" id="UP001500888"/>
    </source>
</evidence>
<evidence type="ECO:0000256" key="1">
    <source>
        <dbReference type="SAM" id="MobiDB-lite"/>
    </source>
</evidence>
<dbReference type="InterPro" id="IPR038020">
    <property type="entry name" value="MbtH-like_sf"/>
</dbReference>
<proteinExistence type="predicted"/>
<dbReference type="Proteomes" id="UP001500888">
    <property type="component" value="Unassembled WGS sequence"/>
</dbReference>